<dbReference type="Proteomes" id="UP000008912">
    <property type="component" value="Unassembled WGS sequence"/>
</dbReference>
<evidence type="ECO:0000313" key="2">
    <source>
        <dbReference type="Proteomes" id="UP000008912"/>
    </source>
</evidence>
<keyword evidence="2" id="KW-1185">Reference proteome</keyword>
<name>A0A7N5JM48_AILME</name>
<evidence type="ECO:0000313" key="1">
    <source>
        <dbReference type="Ensembl" id="ENSAMEP00000027469.1"/>
    </source>
</evidence>
<reference evidence="1 2" key="1">
    <citation type="journal article" date="2010" name="Nature">
        <title>The sequence and de novo assembly of the giant panda genome.</title>
        <authorList>
            <person name="Li R."/>
            <person name="Fan W."/>
            <person name="Tian G."/>
            <person name="Zhu H."/>
            <person name="He L."/>
            <person name="Cai J."/>
            <person name="Huang Q."/>
            <person name="Cai Q."/>
            <person name="Li B."/>
            <person name="Bai Y."/>
            <person name="Zhang Z."/>
            <person name="Zhang Y."/>
            <person name="Wang W."/>
            <person name="Li J."/>
            <person name="Wei F."/>
            <person name="Li H."/>
            <person name="Jian M."/>
            <person name="Li J."/>
            <person name="Zhang Z."/>
            <person name="Nielsen R."/>
            <person name="Li D."/>
            <person name="Gu W."/>
            <person name="Yang Z."/>
            <person name="Xuan Z."/>
            <person name="Ryder O.A."/>
            <person name="Leung F.C."/>
            <person name="Zhou Y."/>
            <person name="Cao J."/>
            <person name="Sun X."/>
            <person name="Fu Y."/>
            <person name="Fang X."/>
            <person name="Guo X."/>
            <person name="Wang B."/>
            <person name="Hou R."/>
            <person name="Shen F."/>
            <person name="Mu B."/>
            <person name="Ni P."/>
            <person name="Lin R."/>
            <person name="Qian W."/>
            <person name="Wang G."/>
            <person name="Yu C."/>
            <person name="Nie W."/>
            <person name="Wang J."/>
            <person name="Wu Z."/>
            <person name="Liang H."/>
            <person name="Min J."/>
            <person name="Wu Q."/>
            <person name="Cheng S."/>
            <person name="Ruan J."/>
            <person name="Wang M."/>
            <person name="Shi Z."/>
            <person name="Wen M."/>
            <person name="Liu B."/>
            <person name="Ren X."/>
            <person name="Zheng H."/>
            <person name="Dong D."/>
            <person name="Cook K."/>
            <person name="Shan G."/>
            <person name="Zhang H."/>
            <person name="Kosiol C."/>
            <person name="Xie X."/>
            <person name="Lu Z."/>
            <person name="Zheng H."/>
            <person name="Li Y."/>
            <person name="Steiner C.C."/>
            <person name="Lam T.T."/>
            <person name="Lin S."/>
            <person name="Zhang Q."/>
            <person name="Li G."/>
            <person name="Tian J."/>
            <person name="Gong T."/>
            <person name="Liu H."/>
            <person name="Zhang D."/>
            <person name="Fang L."/>
            <person name="Ye C."/>
            <person name="Zhang J."/>
            <person name="Hu W."/>
            <person name="Xu A."/>
            <person name="Ren Y."/>
            <person name="Zhang G."/>
            <person name="Bruford M.W."/>
            <person name="Li Q."/>
            <person name="Ma L."/>
            <person name="Guo Y."/>
            <person name="An N."/>
            <person name="Hu Y."/>
            <person name="Zheng Y."/>
            <person name="Shi Y."/>
            <person name="Li Z."/>
            <person name="Liu Q."/>
            <person name="Chen Y."/>
            <person name="Zhao J."/>
            <person name="Qu N."/>
            <person name="Zhao S."/>
            <person name="Tian F."/>
            <person name="Wang X."/>
            <person name="Wang H."/>
            <person name="Xu L."/>
            <person name="Liu X."/>
            <person name="Vinar T."/>
            <person name="Wang Y."/>
            <person name="Lam T.W."/>
            <person name="Yiu S.M."/>
            <person name="Liu S."/>
            <person name="Zhang H."/>
            <person name="Li D."/>
            <person name="Huang Y."/>
            <person name="Wang X."/>
            <person name="Yang G."/>
            <person name="Jiang Z."/>
            <person name="Wang J."/>
            <person name="Qin N."/>
            <person name="Li L."/>
            <person name="Li J."/>
            <person name="Bolund L."/>
            <person name="Kristiansen K."/>
            <person name="Wong G.K."/>
            <person name="Olson M."/>
            <person name="Zhang X."/>
            <person name="Li S."/>
            <person name="Yang H."/>
            <person name="Wang J."/>
            <person name="Wang J."/>
        </authorList>
    </citation>
    <scope>NUCLEOTIDE SEQUENCE [LARGE SCALE GENOMIC DNA]</scope>
</reference>
<organism evidence="1 2">
    <name type="scientific">Ailuropoda melanoleuca</name>
    <name type="common">Giant panda</name>
    <dbReference type="NCBI Taxonomy" id="9646"/>
    <lineage>
        <taxon>Eukaryota</taxon>
        <taxon>Metazoa</taxon>
        <taxon>Chordata</taxon>
        <taxon>Craniata</taxon>
        <taxon>Vertebrata</taxon>
        <taxon>Euteleostomi</taxon>
        <taxon>Mammalia</taxon>
        <taxon>Eutheria</taxon>
        <taxon>Laurasiatheria</taxon>
        <taxon>Carnivora</taxon>
        <taxon>Caniformia</taxon>
        <taxon>Ursidae</taxon>
        <taxon>Ailuropoda</taxon>
    </lineage>
</organism>
<reference evidence="1" key="2">
    <citation type="submission" date="2025-08" db="UniProtKB">
        <authorList>
            <consortium name="Ensembl"/>
        </authorList>
    </citation>
    <scope>IDENTIFICATION</scope>
</reference>
<proteinExistence type="predicted"/>
<reference evidence="1" key="3">
    <citation type="submission" date="2025-09" db="UniProtKB">
        <authorList>
            <consortium name="Ensembl"/>
        </authorList>
    </citation>
    <scope>IDENTIFICATION</scope>
</reference>
<dbReference type="AlphaFoldDB" id="A0A7N5JM48"/>
<sequence length="207" mass="21905">MGTLPLREEPLMKARCKAPCEQSGNDRTPKILKPSTYVPASSLAKLLQACSQVCSAARKSRCTTKRSAASSSRTMAADGGGAARTGSLLLRGAPSPLRGAAGFEESLFIASLDLGPVSSDIRVAASPGAPGYPASAWEKRDSPRTLAHNPSRGRVLEKEKLVAMSKAKARLAGRSLQERYKGTDIFPALAAPCRLMASRRRGGLREL</sequence>
<dbReference type="InParanoid" id="A0A7N5JM48"/>
<protein>
    <submittedName>
        <fullName evidence="1">Uncharacterized protein</fullName>
    </submittedName>
</protein>
<accession>A0A7N5JM48</accession>
<dbReference type="Ensembl" id="ENSAMET00000042795.1">
    <property type="protein sequence ID" value="ENSAMEP00000027469.1"/>
    <property type="gene ID" value="ENSAMEG00000025236.1"/>
</dbReference>
<dbReference type="GeneTree" id="ENSGT00530000069254"/>